<comment type="caution">
    <text evidence="3">The sequence shown here is derived from an EMBL/GenBank/DDBJ whole genome shotgun (WGS) entry which is preliminary data.</text>
</comment>
<protein>
    <recommendedName>
        <fullName evidence="2">Gene product 88 domain-containing protein</fullName>
    </recommendedName>
</protein>
<evidence type="ECO:0000313" key="3">
    <source>
        <dbReference type="EMBL" id="MFC5054264.1"/>
    </source>
</evidence>
<feature type="compositionally biased region" description="Basic and acidic residues" evidence="1">
    <location>
        <begin position="222"/>
        <end position="235"/>
    </location>
</feature>
<dbReference type="InterPro" id="IPR020290">
    <property type="entry name" value="Gp88"/>
</dbReference>
<keyword evidence="4" id="KW-1185">Reference proteome</keyword>
<accession>A0ABV9XXR8</accession>
<feature type="domain" description="Gene product 88" evidence="2">
    <location>
        <begin position="24"/>
        <end position="231"/>
    </location>
</feature>
<evidence type="ECO:0000259" key="2">
    <source>
        <dbReference type="Pfam" id="PF17338"/>
    </source>
</evidence>
<sequence length="271" mass="30830">MAVDRTRPTPERMITQNAYLRPHGIYTFSIPALAGRFDDGTPYVTCPAAGVCAAVCYARVGTFRFPKVLAKHQRNLRRILSDLPQWRQDMLAELAAPRFRGGRYLRIHDAGDFFSDAYLDAWLAIARATSGMTFYTYTKEVARFKRLVEPDPPLNWRWVYSYGGKQDHLIAPGDRVADVFPSEAAITRAEHHSNDASDLLAVLGPSPVGMVMNNHPHLRKRIGERTLREWQEQKRSARRHGPGRLNARPCRSEQTQACHEPDLPEERADDH</sequence>
<evidence type="ECO:0000313" key="4">
    <source>
        <dbReference type="Proteomes" id="UP001595833"/>
    </source>
</evidence>
<dbReference type="Proteomes" id="UP001595833">
    <property type="component" value="Unassembled WGS sequence"/>
</dbReference>
<gene>
    <name evidence="3" type="ORF">ACFPFM_10895</name>
</gene>
<dbReference type="EMBL" id="JBHSJB010000010">
    <property type="protein sequence ID" value="MFC5054264.1"/>
    <property type="molecule type" value="Genomic_DNA"/>
</dbReference>
<evidence type="ECO:0000256" key="1">
    <source>
        <dbReference type="SAM" id="MobiDB-lite"/>
    </source>
</evidence>
<proteinExistence type="predicted"/>
<reference evidence="4" key="1">
    <citation type="journal article" date="2019" name="Int. J. Syst. Evol. Microbiol.">
        <title>The Global Catalogue of Microorganisms (GCM) 10K type strain sequencing project: providing services to taxonomists for standard genome sequencing and annotation.</title>
        <authorList>
            <consortium name="The Broad Institute Genomics Platform"/>
            <consortium name="The Broad Institute Genome Sequencing Center for Infectious Disease"/>
            <person name="Wu L."/>
            <person name="Ma J."/>
        </authorList>
    </citation>
    <scope>NUCLEOTIDE SEQUENCE [LARGE SCALE GENOMIC DNA]</scope>
    <source>
        <strain evidence="4">KCTC 12848</strain>
    </source>
</reference>
<dbReference type="Pfam" id="PF17338">
    <property type="entry name" value="GP88"/>
    <property type="match status" value="1"/>
</dbReference>
<name>A0ABV9XXR8_9PSEU</name>
<feature type="compositionally biased region" description="Basic and acidic residues" evidence="1">
    <location>
        <begin position="259"/>
        <end position="271"/>
    </location>
</feature>
<feature type="region of interest" description="Disordered" evidence="1">
    <location>
        <begin position="222"/>
        <end position="271"/>
    </location>
</feature>
<organism evidence="3 4">
    <name type="scientific">Saccharothrix xinjiangensis</name>
    <dbReference type="NCBI Taxonomy" id="204798"/>
    <lineage>
        <taxon>Bacteria</taxon>
        <taxon>Bacillati</taxon>
        <taxon>Actinomycetota</taxon>
        <taxon>Actinomycetes</taxon>
        <taxon>Pseudonocardiales</taxon>
        <taxon>Pseudonocardiaceae</taxon>
        <taxon>Saccharothrix</taxon>
    </lineage>
</organism>